<dbReference type="EMBL" id="LATX01001403">
    <property type="protein sequence ID" value="KTB41968.1"/>
    <property type="molecule type" value="Genomic_DNA"/>
</dbReference>
<sequence>MPDILLSGAPAATLFVTPNDVAQLYAPVLSNHAAAAVANAMNDTTGIDQQSAHKLTQEEKQWLETELLPIY</sequence>
<reference evidence="1 2" key="1">
    <citation type="submission" date="2015-12" db="EMBL/GenBank/DDBJ databases">
        <title>Draft genome sequence of Moniliophthora roreri, the causal agent of frosty pod rot of cacao.</title>
        <authorList>
            <person name="Aime M.C."/>
            <person name="Diaz-Valderrama J.R."/>
            <person name="Kijpornyongpan T."/>
            <person name="Phillips-Mora W."/>
        </authorList>
    </citation>
    <scope>NUCLEOTIDE SEQUENCE [LARGE SCALE GENOMIC DNA]</scope>
    <source>
        <strain evidence="1 2">MCA 2952</strain>
    </source>
</reference>
<evidence type="ECO:0000313" key="2">
    <source>
        <dbReference type="Proteomes" id="UP000054988"/>
    </source>
</evidence>
<name>A0A0W0G061_MONRR</name>
<accession>A0A0W0G061</accession>
<dbReference type="AlphaFoldDB" id="A0A0W0G061"/>
<dbReference type="Proteomes" id="UP000054988">
    <property type="component" value="Unassembled WGS sequence"/>
</dbReference>
<gene>
    <name evidence="1" type="ORF">WG66_5456</name>
</gene>
<evidence type="ECO:0000313" key="1">
    <source>
        <dbReference type="EMBL" id="KTB41968.1"/>
    </source>
</evidence>
<protein>
    <submittedName>
        <fullName evidence="1">Uncharacterized protein</fullName>
    </submittedName>
</protein>
<organism evidence="1 2">
    <name type="scientific">Moniliophthora roreri</name>
    <name type="common">Frosty pod rot fungus</name>
    <name type="synonym">Monilia roreri</name>
    <dbReference type="NCBI Taxonomy" id="221103"/>
    <lineage>
        <taxon>Eukaryota</taxon>
        <taxon>Fungi</taxon>
        <taxon>Dikarya</taxon>
        <taxon>Basidiomycota</taxon>
        <taxon>Agaricomycotina</taxon>
        <taxon>Agaricomycetes</taxon>
        <taxon>Agaricomycetidae</taxon>
        <taxon>Agaricales</taxon>
        <taxon>Marasmiineae</taxon>
        <taxon>Marasmiaceae</taxon>
        <taxon>Moniliophthora</taxon>
    </lineage>
</organism>
<proteinExistence type="predicted"/>
<comment type="caution">
    <text evidence="1">The sequence shown here is derived from an EMBL/GenBank/DDBJ whole genome shotgun (WGS) entry which is preliminary data.</text>
</comment>